<reference evidence="7 8" key="1">
    <citation type="journal article" date="2014" name="BMC Genomics">
        <title>Comparative genome sequencing reveals chemotype-specific gene clusters in the toxigenic black mold Stachybotrys.</title>
        <authorList>
            <person name="Semeiks J."/>
            <person name="Borek D."/>
            <person name="Otwinowski Z."/>
            <person name="Grishin N.V."/>
        </authorList>
    </citation>
    <scope>NUCLEOTIDE SEQUENCE [LARGE SCALE GENOMIC DNA]</scope>
    <source>
        <strain evidence="8">CBS 109288 / IBT 7711</strain>
    </source>
</reference>
<evidence type="ECO:0000256" key="2">
    <source>
        <dbReference type="ARBA" id="ARBA00004240"/>
    </source>
</evidence>
<keyword evidence="4" id="KW-0256">Endoplasmic reticulum</keyword>
<evidence type="ECO:0000256" key="1">
    <source>
        <dbReference type="ARBA" id="ARBA00004173"/>
    </source>
</evidence>
<dbReference type="GO" id="GO:0016020">
    <property type="term" value="C:membrane"/>
    <property type="evidence" value="ECO:0007669"/>
    <property type="project" value="UniProtKB-SubCell"/>
</dbReference>
<gene>
    <name evidence="7" type="ORF">S7711_06614</name>
</gene>
<evidence type="ECO:0000313" key="7">
    <source>
        <dbReference type="EMBL" id="KEY65954.1"/>
    </source>
</evidence>
<evidence type="ECO:0000256" key="3">
    <source>
        <dbReference type="ARBA" id="ARBA00004370"/>
    </source>
</evidence>
<keyword evidence="6" id="KW-0472">Membrane</keyword>
<keyword evidence="8" id="KW-1185">Reference proteome</keyword>
<dbReference type="InterPro" id="IPR029058">
    <property type="entry name" value="AB_hydrolase_fold"/>
</dbReference>
<dbReference type="GO" id="GO:0005739">
    <property type="term" value="C:mitochondrion"/>
    <property type="evidence" value="ECO:0007669"/>
    <property type="project" value="UniProtKB-SubCell"/>
</dbReference>
<dbReference type="HOGENOM" id="CLU_000288_182_0_1"/>
<organism evidence="7 8">
    <name type="scientific">Stachybotrys chartarum (strain CBS 109288 / IBT 7711)</name>
    <name type="common">Toxic black mold</name>
    <name type="synonym">Stilbospora chartarum</name>
    <dbReference type="NCBI Taxonomy" id="1280523"/>
    <lineage>
        <taxon>Eukaryota</taxon>
        <taxon>Fungi</taxon>
        <taxon>Dikarya</taxon>
        <taxon>Ascomycota</taxon>
        <taxon>Pezizomycotina</taxon>
        <taxon>Sordariomycetes</taxon>
        <taxon>Hypocreomycetidae</taxon>
        <taxon>Hypocreales</taxon>
        <taxon>Stachybotryaceae</taxon>
        <taxon>Stachybotrys</taxon>
    </lineage>
</organism>
<comment type="subcellular location">
    <subcellularLocation>
        <location evidence="2">Endoplasmic reticulum</location>
    </subcellularLocation>
    <subcellularLocation>
        <location evidence="3">Membrane</location>
    </subcellularLocation>
    <subcellularLocation>
        <location evidence="1">Mitochondrion</location>
    </subcellularLocation>
</comment>
<dbReference type="EMBL" id="KL648677">
    <property type="protein sequence ID" value="KEY65954.1"/>
    <property type="molecule type" value="Genomic_DNA"/>
</dbReference>
<dbReference type="Proteomes" id="UP000028045">
    <property type="component" value="Unassembled WGS sequence"/>
</dbReference>
<dbReference type="AlphaFoldDB" id="A0A084AKX5"/>
<evidence type="ECO:0000256" key="5">
    <source>
        <dbReference type="ARBA" id="ARBA00023128"/>
    </source>
</evidence>
<dbReference type="PANTHER" id="PTHR48182">
    <property type="entry name" value="PROTEIN SERAC1"/>
    <property type="match status" value="1"/>
</dbReference>
<accession>A0A084AKX5</accession>
<feature type="non-terminal residue" evidence="7">
    <location>
        <position position="1"/>
    </location>
</feature>
<proteinExistence type="predicted"/>
<sequence>VSSLNHDSIVFIHGPNGGRTKTWTTNGTLWPEDFLPKTIPTARILIFGYDANIVHFWSRPAENRIDAFSNSFLSQLRDNRATADAVSYSSPIMILAAQNPLGGIVAANALVDAASNSYGELSANVRGILFLGTPHKGSVKAKWSEQARKYVNYCRPTNQDILEDLDEKSEKLAKIGDAFSALLNTRGKLAMDETSATLPGYEKIPLHADHSGICKFASEEDDTYRQVSGQLAKWWKDFSKPDGGDYREGGRNAFFSGTNYGLQQYENTGTQTNNFGFKGN</sequence>
<dbReference type="GO" id="GO:0005783">
    <property type="term" value="C:endoplasmic reticulum"/>
    <property type="evidence" value="ECO:0007669"/>
    <property type="project" value="UniProtKB-SubCell"/>
</dbReference>
<dbReference type="InterPro" id="IPR052374">
    <property type="entry name" value="SERAC1"/>
</dbReference>
<evidence type="ECO:0008006" key="9">
    <source>
        <dbReference type="Google" id="ProtNLM"/>
    </source>
</evidence>
<evidence type="ECO:0000256" key="4">
    <source>
        <dbReference type="ARBA" id="ARBA00022824"/>
    </source>
</evidence>
<dbReference type="SUPFAM" id="SSF53474">
    <property type="entry name" value="alpha/beta-Hydrolases"/>
    <property type="match status" value="1"/>
</dbReference>
<evidence type="ECO:0000313" key="8">
    <source>
        <dbReference type="Proteomes" id="UP000028045"/>
    </source>
</evidence>
<keyword evidence="5" id="KW-0496">Mitochondrion</keyword>
<dbReference type="PANTHER" id="PTHR48182:SF2">
    <property type="entry name" value="PROTEIN SERAC1"/>
    <property type="match status" value="1"/>
</dbReference>
<name>A0A084AKX5_STACB</name>
<evidence type="ECO:0000256" key="6">
    <source>
        <dbReference type="ARBA" id="ARBA00023136"/>
    </source>
</evidence>
<protein>
    <recommendedName>
        <fullName evidence="9">DUF676 domain-containing protein</fullName>
    </recommendedName>
</protein>
<dbReference type="OrthoDB" id="7464126at2759"/>